<evidence type="ECO:0000313" key="2">
    <source>
        <dbReference type="Proteomes" id="UP001295684"/>
    </source>
</evidence>
<dbReference type="Proteomes" id="UP001295684">
    <property type="component" value="Unassembled WGS sequence"/>
</dbReference>
<name>A0AAD1XP84_EUPCR</name>
<gene>
    <name evidence="1" type="ORF">ECRASSUSDP1_LOCUS17701</name>
</gene>
<keyword evidence="2" id="KW-1185">Reference proteome</keyword>
<proteinExistence type="predicted"/>
<dbReference type="EMBL" id="CAMPGE010017887">
    <property type="protein sequence ID" value="CAI2376332.1"/>
    <property type="molecule type" value="Genomic_DNA"/>
</dbReference>
<reference evidence="1" key="1">
    <citation type="submission" date="2023-07" db="EMBL/GenBank/DDBJ databases">
        <authorList>
            <consortium name="AG Swart"/>
            <person name="Singh M."/>
            <person name="Singh A."/>
            <person name="Seah K."/>
            <person name="Emmerich C."/>
        </authorList>
    </citation>
    <scope>NUCLEOTIDE SEQUENCE</scope>
    <source>
        <strain evidence="1">DP1</strain>
    </source>
</reference>
<evidence type="ECO:0000313" key="1">
    <source>
        <dbReference type="EMBL" id="CAI2376332.1"/>
    </source>
</evidence>
<dbReference type="AlphaFoldDB" id="A0AAD1XP84"/>
<sequence>MENNHQSSELSLKEEGDIFDREILLSLKGFEEVPLYLNLWDMKCCVKKSGLPVIYNSRKSYCFRPVDPKEELYIASKTIKIKDLRQSTSIHGLNVSGRHLMSSKKGRFNIYAINMRNSSIPTSCKTSSILGLMQLTQSSLILNEFVISKRWHKRVLLCGSHIQDIQFANCHMGTEDIYFPKKEFTTTAICYLRCSSGEGKQQEYTTLGILEMIAGCGLRDSLKTVSFNTSNSIVPRRKNFGRNPALEAEMKQAVMTLKPPLYDIKFQGAYKNPLSIQYSFTISPNSAASQRPTTKSKCLLQ</sequence>
<accession>A0AAD1XP84</accession>
<comment type="caution">
    <text evidence="1">The sequence shown here is derived from an EMBL/GenBank/DDBJ whole genome shotgun (WGS) entry which is preliminary data.</text>
</comment>
<protein>
    <submittedName>
        <fullName evidence="1">Uncharacterized protein</fullName>
    </submittedName>
</protein>
<organism evidence="1 2">
    <name type="scientific">Euplotes crassus</name>
    <dbReference type="NCBI Taxonomy" id="5936"/>
    <lineage>
        <taxon>Eukaryota</taxon>
        <taxon>Sar</taxon>
        <taxon>Alveolata</taxon>
        <taxon>Ciliophora</taxon>
        <taxon>Intramacronucleata</taxon>
        <taxon>Spirotrichea</taxon>
        <taxon>Hypotrichia</taxon>
        <taxon>Euplotida</taxon>
        <taxon>Euplotidae</taxon>
        <taxon>Moneuplotes</taxon>
    </lineage>
</organism>